<proteinExistence type="predicted"/>
<name>A0A0J6ZLE7_9FIRM</name>
<dbReference type="InParanoid" id="A0A0J6ZLE7"/>
<reference evidence="1 2" key="1">
    <citation type="submission" date="2015-06" db="EMBL/GenBank/DDBJ databases">
        <title>Draft genome sequence of beer spoilage bacterium Megasphaera cerevisiae type strain 20462.</title>
        <authorList>
            <person name="Kutumbaka K."/>
            <person name="Pasmowitz J."/>
            <person name="Mategko J."/>
            <person name="Reyes D."/>
            <person name="Friedrich A."/>
            <person name="Han S."/>
            <person name="Martens-Habbena W."/>
            <person name="Neal-McKinney J."/>
            <person name="Janagama H.K."/>
            <person name="Nadala C."/>
            <person name="Samadpour M."/>
        </authorList>
    </citation>
    <scope>NUCLEOTIDE SEQUENCE [LARGE SCALE GENOMIC DNA]</scope>
    <source>
        <strain evidence="1 2">DSM 20462</strain>
    </source>
</reference>
<protein>
    <submittedName>
        <fullName evidence="1">Uncharacterized protein</fullName>
    </submittedName>
</protein>
<dbReference type="EMBL" id="LEKT01000050">
    <property type="protein sequence ID" value="KMO85681.1"/>
    <property type="molecule type" value="Genomic_DNA"/>
</dbReference>
<dbReference type="RefSeq" id="WP_048515113.1">
    <property type="nucleotide sequence ID" value="NZ_FUXD01000040.1"/>
</dbReference>
<evidence type="ECO:0000313" key="2">
    <source>
        <dbReference type="Proteomes" id="UP000036503"/>
    </source>
</evidence>
<gene>
    <name evidence="1" type="ORF">AB840_12140</name>
</gene>
<evidence type="ECO:0000313" key="1">
    <source>
        <dbReference type="EMBL" id="KMO85681.1"/>
    </source>
</evidence>
<comment type="caution">
    <text evidence="1">The sequence shown here is derived from an EMBL/GenBank/DDBJ whole genome shotgun (WGS) entry which is preliminary data.</text>
</comment>
<organism evidence="1 2">
    <name type="scientific">Megasphaera cerevisiae DSM 20462</name>
    <dbReference type="NCBI Taxonomy" id="1122219"/>
    <lineage>
        <taxon>Bacteria</taxon>
        <taxon>Bacillati</taxon>
        <taxon>Bacillota</taxon>
        <taxon>Negativicutes</taxon>
        <taxon>Veillonellales</taxon>
        <taxon>Veillonellaceae</taxon>
        <taxon>Megasphaera</taxon>
    </lineage>
</organism>
<keyword evidence="2" id="KW-1185">Reference proteome</keyword>
<sequence>MIKTCEICGNEFEINSKQKYCPVCKERVVTEYEKILTRQRKKSTECLICGASMENSHSMHACSPKCQKILNALTAEFRKKRYADRRAKKSMPHYRKNGKKMSRLGRHIEEARAMGMQYGEYMGWRYMQKKQENQTMAD</sequence>
<dbReference type="PATRIC" id="fig|1122219.3.peg.2405"/>
<dbReference type="AlphaFoldDB" id="A0A0J6ZLE7"/>
<accession>A0A0J6ZLE7</accession>
<dbReference type="Proteomes" id="UP000036503">
    <property type="component" value="Unassembled WGS sequence"/>
</dbReference>